<proteinExistence type="predicted"/>
<feature type="domain" description="CCHC-type" evidence="3">
    <location>
        <begin position="45"/>
        <end position="58"/>
    </location>
</feature>
<organism evidence="4 5">
    <name type="scientific">Striga asiatica</name>
    <name type="common">Asiatic witchweed</name>
    <name type="synonym">Buchnera asiatica</name>
    <dbReference type="NCBI Taxonomy" id="4170"/>
    <lineage>
        <taxon>Eukaryota</taxon>
        <taxon>Viridiplantae</taxon>
        <taxon>Streptophyta</taxon>
        <taxon>Embryophyta</taxon>
        <taxon>Tracheophyta</taxon>
        <taxon>Spermatophyta</taxon>
        <taxon>Magnoliopsida</taxon>
        <taxon>eudicotyledons</taxon>
        <taxon>Gunneridae</taxon>
        <taxon>Pentapetalae</taxon>
        <taxon>asterids</taxon>
        <taxon>lamiids</taxon>
        <taxon>Lamiales</taxon>
        <taxon>Orobanchaceae</taxon>
        <taxon>Buchnereae</taxon>
        <taxon>Striga</taxon>
    </lineage>
</organism>
<evidence type="ECO:0000256" key="1">
    <source>
        <dbReference type="PROSITE-ProRule" id="PRU00047"/>
    </source>
</evidence>
<dbReference type="EMBL" id="BKCP01004849">
    <property type="protein sequence ID" value="GER34054.1"/>
    <property type="molecule type" value="Genomic_DNA"/>
</dbReference>
<evidence type="ECO:0000313" key="4">
    <source>
        <dbReference type="EMBL" id="GER34054.1"/>
    </source>
</evidence>
<dbReference type="InterPro" id="IPR040256">
    <property type="entry name" value="At4g02000-like"/>
</dbReference>
<keyword evidence="1" id="KW-0863">Zinc-finger</keyword>
<reference evidence="4" key="1">
    <citation type="journal article" date="2019" name="Curr. Biol.">
        <title>Genome Sequence of Striga asiatica Provides Insight into the Evolution of Plant Parasitism.</title>
        <authorList>
            <person name="Yoshida S."/>
            <person name="Kim S."/>
            <person name="Wafula E.K."/>
            <person name="Tanskanen J."/>
            <person name="Kim Y."/>
            <person name="Honaas L."/>
            <person name="Yang Z."/>
            <person name="Spallek T."/>
            <person name="Conn C.E."/>
            <person name="Ichihashi Y."/>
            <person name="Cheong K."/>
            <person name="Cui S."/>
            <person name="Der J.P."/>
            <person name="Gundlach H."/>
            <person name="Jiao Y."/>
            <person name="Hori C."/>
            <person name="Ishida J.K."/>
            <person name="Kasahara H."/>
            <person name="Kiba T."/>
            <person name="Kim M."/>
            <person name="Koo N."/>
            <person name="Laohavisit A."/>
            <person name="Lee Y."/>
            <person name="Lumba S."/>
            <person name="Mccourt P."/>
            <person name="Mortimer J.C."/>
            <person name="Mutuku J.M."/>
            <person name="Nomura T."/>
            <person name="Sasaki-sekimoto Y."/>
            <person name="Seto Y."/>
            <person name="Wang Y."/>
            <person name="Wakatake T."/>
            <person name="Sakakibara H."/>
            <person name="Demura T."/>
            <person name="Yamaguchi S."/>
            <person name="Yoneyama K."/>
            <person name="Manabe R."/>
            <person name="Nelson D.C."/>
            <person name="Schulman A.H."/>
            <person name="Timko M.P."/>
            <person name="Depamphilis C.W."/>
            <person name="Choi D."/>
            <person name="Shirasu K."/>
        </authorList>
    </citation>
    <scope>NUCLEOTIDE SEQUENCE [LARGE SCALE GENOMIC DNA]</scope>
    <source>
        <strain evidence="4">UVA1</strain>
    </source>
</reference>
<protein>
    <submittedName>
        <fullName evidence="4">Retrotransposon protein</fullName>
    </submittedName>
</protein>
<gene>
    <name evidence="4" type="ORF">STAS_10246</name>
</gene>
<accession>A0A5A7PMR8</accession>
<sequence>MEWSGPSKILTEINLLEPILRGTKLKLGEEEHWIEFRYENLPTFCFYCGMIGHSDKQCEVKKVDIKRDVLRAGQFGEWLRGNSGGSNETKEMRTSSPGKDRGNSTSSKYSQPEMRVSPEESQQEHRGVLGLVYHIAKGSAIGIGAEDDHKSQNMAHLIQPGVDSSGKLGKGVESSMDLDDVENQVRSTDNLVNVPVVAQQDQYRIILPRQNKTFVRIDRTTLNVGGDKSEGSNGRGEEKQENLVRSKRRGEVTNQGIGEQNINPSVTGLDIDSWMFKYTAQNDDGHDNQWSISRREGKLHSVEIILLKIRDELIKGVEWGWHRVNIWCRDKELFKLISGKGRPDWSIITVVEDICSLLASFPICTVDFV</sequence>
<dbReference type="InterPro" id="IPR025836">
    <property type="entry name" value="Zn_knuckle_CX2CX4HX4C"/>
</dbReference>
<name>A0A5A7PMR8_STRAF</name>
<feature type="compositionally biased region" description="Basic and acidic residues" evidence="2">
    <location>
        <begin position="88"/>
        <end position="102"/>
    </location>
</feature>
<dbReference type="AlphaFoldDB" id="A0A5A7PMR8"/>
<dbReference type="PROSITE" id="PS50158">
    <property type="entry name" value="ZF_CCHC"/>
    <property type="match status" value="1"/>
</dbReference>
<dbReference type="Pfam" id="PF14392">
    <property type="entry name" value="zf-CCHC_4"/>
    <property type="match status" value="1"/>
</dbReference>
<dbReference type="GO" id="GO:0008270">
    <property type="term" value="F:zinc ion binding"/>
    <property type="evidence" value="ECO:0007669"/>
    <property type="project" value="UniProtKB-KW"/>
</dbReference>
<feature type="region of interest" description="Disordered" evidence="2">
    <location>
        <begin position="80"/>
        <end position="124"/>
    </location>
</feature>
<dbReference type="GO" id="GO:0003676">
    <property type="term" value="F:nucleic acid binding"/>
    <property type="evidence" value="ECO:0007669"/>
    <property type="project" value="InterPro"/>
</dbReference>
<feature type="region of interest" description="Disordered" evidence="2">
    <location>
        <begin position="224"/>
        <end position="247"/>
    </location>
</feature>
<keyword evidence="1" id="KW-0479">Metal-binding</keyword>
<dbReference type="PANTHER" id="PTHR31286:SF62">
    <property type="entry name" value="ZINC FINGER, CCHC-TYPE-LIKE PROTEIN"/>
    <property type="match status" value="1"/>
</dbReference>
<dbReference type="PANTHER" id="PTHR31286">
    <property type="entry name" value="GLYCINE-RICH CELL WALL STRUCTURAL PROTEIN 1.8-LIKE"/>
    <property type="match status" value="1"/>
</dbReference>
<evidence type="ECO:0000259" key="3">
    <source>
        <dbReference type="PROSITE" id="PS50158"/>
    </source>
</evidence>
<keyword evidence="1" id="KW-0862">Zinc</keyword>
<dbReference type="Proteomes" id="UP000325081">
    <property type="component" value="Unassembled WGS sequence"/>
</dbReference>
<dbReference type="InterPro" id="IPR001878">
    <property type="entry name" value="Znf_CCHC"/>
</dbReference>
<dbReference type="OrthoDB" id="1924068at2759"/>
<keyword evidence="5" id="KW-1185">Reference proteome</keyword>
<evidence type="ECO:0000256" key="2">
    <source>
        <dbReference type="SAM" id="MobiDB-lite"/>
    </source>
</evidence>
<feature type="compositionally biased region" description="Basic and acidic residues" evidence="2">
    <location>
        <begin position="227"/>
        <end position="244"/>
    </location>
</feature>
<comment type="caution">
    <text evidence="4">The sequence shown here is derived from an EMBL/GenBank/DDBJ whole genome shotgun (WGS) entry which is preliminary data.</text>
</comment>
<evidence type="ECO:0000313" key="5">
    <source>
        <dbReference type="Proteomes" id="UP000325081"/>
    </source>
</evidence>